<proteinExistence type="inferred from homology"/>
<feature type="region of interest" description="Disordered" evidence="2">
    <location>
        <begin position="542"/>
        <end position="575"/>
    </location>
</feature>
<dbReference type="Pfam" id="PF00735">
    <property type="entry name" value="Septin"/>
    <property type="match status" value="1"/>
</dbReference>
<comment type="caution">
    <text evidence="4">The sequence shown here is derived from an EMBL/GenBank/DDBJ whole genome shotgun (WGS) entry which is preliminary data.</text>
</comment>
<feature type="compositionally biased region" description="Basic residues" evidence="2">
    <location>
        <begin position="72"/>
        <end position="81"/>
    </location>
</feature>
<feature type="region of interest" description="Disordered" evidence="2">
    <location>
        <begin position="1"/>
        <end position="116"/>
    </location>
</feature>
<evidence type="ECO:0000256" key="2">
    <source>
        <dbReference type="SAM" id="MobiDB-lite"/>
    </source>
</evidence>
<dbReference type="PANTHER" id="PTHR18884">
    <property type="entry name" value="SEPTIN"/>
    <property type="match status" value="1"/>
</dbReference>
<reference evidence="4" key="2">
    <citation type="submission" date="2020-05" db="EMBL/GenBank/DDBJ databases">
        <authorList>
            <person name="Kim H.-S."/>
            <person name="Proctor R.H."/>
            <person name="Brown D.W."/>
        </authorList>
    </citation>
    <scope>NUCLEOTIDE SEQUENCE</scope>
    <source>
        <strain evidence="4">NRRL 20472</strain>
    </source>
</reference>
<comment type="similarity">
    <text evidence="1">Belongs to the TRAFAC class TrmE-Era-EngA-EngB-Septin-like GTPase superfamily. Septin GTPase family.</text>
</comment>
<organism evidence="4 5">
    <name type="scientific">Fusarium sarcochroum</name>
    <dbReference type="NCBI Taxonomy" id="1208366"/>
    <lineage>
        <taxon>Eukaryota</taxon>
        <taxon>Fungi</taxon>
        <taxon>Dikarya</taxon>
        <taxon>Ascomycota</taxon>
        <taxon>Pezizomycotina</taxon>
        <taxon>Sordariomycetes</taxon>
        <taxon>Hypocreomycetidae</taxon>
        <taxon>Hypocreales</taxon>
        <taxon>Nectriaceae</taxon>
        <taxon>Fusarium</taxon>
        <taxon>Fusarium lateritium species complex</taxon>
    </lineage>
</organism>
<feature type="compositionally biased region" description="Basic and acidic residues" evidence="2">
    <location>
        <begin position="561"/>
        <end position="570"/>
    </location>
</feature>
<keyword evidence="5" id="KW-1185">Reference proteome</keyword>
<feature type="compositionally biased region" description="Low complexity" evidence="2">
    <location>
        <begin position="83"/>
        <end position="95"/>
    </location>
</feature>
<protein>
    <recommendedName>
        <fullName evidence="3">Septin-type G domain-containing protein</fullName>
    </recommendedName>
</protein>
<accession>A0A8H4TYF1</accession>
<dbReference type="AlphaFoldDB" id="A0A8H4TYF1"/>
<keyword evidence="1" id="KW-0547">Nucleotide-binding</keyword>
<dbReference type="PROSITE" id="PS51719">
    <property type="entry name" value="G_SEPTIN"/>
    <property type="match status" value="1"/>
</dbReference>
<feature type="compositionally biased region" description="Polar residues" evidence="2">
    <location>
        <begin position="24"/>
        <end position="34"/>
    </location>
</feature>
<evidence type="ECO:0000313" key="4">
    <source>
        <dbReference type="EMBL" id="KAF4966433.1"/>
    </source>
</evidence>
<dbReference type="SUPFAM" id="SSF52540">
    <property type="entry name" value="P-loop containing nucleoside triphosphate hydrolases"/>
    <property type="match status" value="1"/>
</dbReference>
<name>A0A8H4TYF1_9HYPO</name>
<dbReference type="OrthoDB" id="4150765at2759"/>
<gene>
    <name evidence="4" type="ORF">FSARC_5877</name>
</gene>
<dbReference type="InterPro" id="IPR030379">
    <property type="entry name" value="G_SEPTIN_dom"/>
</dbReference>
<dbReference type="InterPro" id="IPR027417">
    <property type="entry name" value="P-loop_NTPase"/>
</dbReference>
<evidence type="ECO:0000259" key="3">
    <source>
        <dbReference type="PROSITE" id="PS51719"/>
    </source>
</evidence>
<reference evidence="4" key="1">
    <citation type="journal article" date="2020" name="BMC Genomics">
        <title>Correction to: Identification and distribution of gene clusters required for synthesis of sphingolipid metabolism inhibitors in diverse species of the filamentous fungus Fusarium.</title>
        <authorList>
            <person name="Kim H.S."/>
            <person name="Lohmar J.M."/>
            <person name="Busman M."/>
            <person name="Brown D.W."/>
            <person name="Naumann T.A."/>
            <person name="Divon H.H."/>
            <person name="Lysoe E."/>
            <person name="Uhlig S."/>
            <person name="Proctor R.H."/>
        </authorList>
    </citation>
    <scope>NUCLEOTIDE SEQUENCE</scope>
    <source>
        <strain evidence="4">NRRL 20472</strain>
    </source>
</reference>
<keyword evidence="1" id="KW-0342">GTP-binding</keyword>
<evidence type="ECO:0000313" key="5">
    <source>
        <dbReference type="Proteomes" id="UP000622797"/>
    </source>
</evidence>
<sequence>MRPVLPANHPLNTQASGRPDSLVRGSSNVSTACFITTEADLDARRDRSRPRFRQQSDRRKCSRNSRRPSTPRQRRSPHRTGHTPASAASPTSASELDSESDESDGSIVEQDPLNLPSRLSTPSLIGLSHSGSVMSISTQSCSLAGPSIDAHSDMILNDASLPETDRGDNEDSQSTVPQLIMPSLTVPRRRPFSEVGKSLGKLKIMVAGQSGIGKTSLIKTLAQRCEHIVHMDPIQQSSAVHATETYASSRPHPWWRSDSELTVTTRRRLSTTGDILDRNVCFVESPGHQHGASGPWRDLHYVESHLASLMSKPMADSDLLTLVNSGGEPVVDALLYLIPHNGLQREDVEYIKHAQSMTNVIPILTRADELAPEEIKHIKQRVVKSLANEDVECFSFEGPEASEESSYIYAVSTESRPDYDTMDASVLMNSEYIAPLVPTDLSRLVEHVFSLDGSAQLRHSAAVKCIKWRRDHGDNLLQNALSSGIMVSRSIPERALRLRSFRRTPSWDRLELYNWANNLRQSLQSERVYHLMEERSTSNVTAYESRLVHVPKNGKQQTQPKKRENPKPTHQDPLGLLDMGGNIKQKGMLALEMVSSVGLVGLMVSKIMPTNWSDGMCSLVGSRRMGMGVGRLSMRMSF</sequence>
<dbReference type="GO" id="GO:0005525">
    <property type="term" value="F:GTP binding"/>
    <property type="evidence" value="ECO:0007669"/>
    <property type="project" value="UniProtKB-KW"/>
</dbReference>
<dbReference type="EMBL" id="JABEXW010000292">
    <property type="protein sequence ID" value="KAF4966433.1"/>
    <property type="molecule type" value="Genomic_DNA"/>
</dbReference>
<dbReference type="Proteomes" id="UP000622797">
    <property type="component" value="Unassembled WGS sequence"/>
</dbReference>
<feature type="domain" description="Septin-type G" evidence="3">
    <location>
        <begin position="198"/>
        <end position="475"/>
    </location>
</feature>
<evidence type="ECO:0000256" key="1">
    <source>
        <dbReference type="RuleBase" id="RU004560"/>
    </source>
</evidence>
<dbReference type="Gene3D" id="3.40.50.300">
    <property type="entry name" value="P-loop containing nucleotide triphosphate hydrolases"/>
    <property type="match status" value="1"/>
</dbReference>